<reference evidence="1" key="1">
    <citation type="journal article" date="2023" name="Int. J. Mol. Sci.">
        <title>Metagenomics Revealed a New Genus 'Candidatus Thiocaldithrix dubininis' gen. nov., sp. nov. and a New Species 'Candidatus Thiothrix putei' sp. nov. in the Family Thiotrichaceae, Some Members of Which Have Traits of Both Na+- and H+-Motive Energetics.</title>
        <authorList>
            <person name="Ravin N.V."/>
            <person name="Muntyan M.S."/>
            <person name="Smolyakov D.D."/>
            <person name="Rudenko T.S."/>
            <person name="Beletsky A.V."/>
            <person name="Mardanov A.V."/>
            <person name="Grabovich M.Y."/>
        </authorList>
    </citation>
    <scope>NUCLEOTIDE SEQUENCE</scope>
    <source>
        <strain evidence="1">GKL-02</strain>
    </source>
</reference>
<reference evidence="1" key="2">
    <citation type="submission" date="2023-04" db="EMBL/GenBank/DDBJ databases">
        <authorList>
            <person name="Beletskiy A.V."/>
            <person name="Mardanov A.V."/>
            <person name="Ravin N.V."/>
        </authorList>
    </citation>
    <scope>NUCLEOTIDE SEQUENCE</scope>
    <source>
        <strain evidence="1">GKL-02</strain>
    </source>
</reference>
<dbReference type="PANTHER" id="PTHR39550:SF1">
    <property type="entry name" value="SLL0658 PROTEIN"/>
    <property type="match status" value="1"/>
</dbReference>
<sequence>MARVVIADASPLIGLAIVDGLPWLPHLFGEVWLPEIVRNEVLPGKQAPGEAAIQAALSAGWLRVWEHPFPALTGLDLDEGESACISLALHHPDPVLLIMDERAGRAVALEKGLTITGTAAIIGMAKQRGLIPAARPVFGILHQADFRIAAAVIRQILTRIGE</sequence>
<dbReference type="Proteomes" id="UP001301326">
    <property type="component" value="Chromosome"/>
</dbReference>
<organism evidence="1">
    <name type="scientific">Candidatus Thiothrix putei</name>
    <dbReference type="NCBI Taxonomy" id="3080811"/>
    <lineage>
        <taxon>Bacteria</taxon>
        <taxon>Pseudomonadati</taxon>
        <taxon>Pseudomonadota</taxon>
        <taxon>Gammaproteobacteria</taxon>
        <taxon>Thiotrichales</taxon>
        <taxon>Thiotrichaceae</taxon>
        <taxon>Thiothrix</taxon>
    </lineage>
</organism>
<proteinExistence type="predicted"/>
<gene>
    <name evidence="1" type="ORF">QJT81_17735</name>
</gene>
<evidence type="ECO:0000313" key="1">
    <source>
        <dbReference type="EMBL" id="WGZ93619.1"/>
    </source>
</evidence>
<dbReference type="PANTHER" id="PTHR39550">
    <property type="entry name" value="SLL0658 PROTEIN"/>
    <property type="match status" value="1"/>
</dbReference>
<dbReference type="EMBL" id="CP124756">
    <property type="protein sequence ID" value="WGZ93619.1"/>
    <property type="molecule type" value="Genomic_DNA"/>
</dbReference>
<dbReference type="InterPro" id="IPR021799">
    <property type="entry name" value="PIN-like_prokaryotic"/>
</dbReference>
<name>A0AA95HEL1_9GAMM</name>
<dbReference type="AlphaFoldDB" id="A0AA95HEL1"/>
<dbReference type="KEGG" id="tput:QJT81_17735"/>
<dbReference type="Pfam" id="PF11848">
    <property type="entry name" value="DUF3368"/>
    <property type="match status" value="1"/>
</dbReference>
<protein>
    <submittedName>
        <fullName evidence="1">DUF3368 domain-containing protein</fullName>
    </submittedName>
</protein>
<accession>A0AA95HEL1</accession>